<dbReference type="Gramene" id="TVU07457">
    <property type="protein sequence ID" value="TVU07457"/>
    <property type="gene ID" value="EJB05_47515"/>
</dbReference>
<dbReference type="AlphaFoldDB" id="A0A5J9T882"/>
<proteinExistence type="predicted"/>
<keyword evidence="3" id="KW-1185">Reference proteome</keyword>
<gene>
    <name evidence="2" type="ORF">EJB05_47515</name>
</gene>
<feature type="compositionally biased region" description="Polar residues" evidence="1">
    <location>
        <begin position="171"/>
        <end position="181"/>
    </location>
</feature>
<feature type="region of interest" description="Disordered" evidence="1">
    <location>
        <begin position="138"/>
        <end position="181"/>
    </location>
</feature>
<reference evidence="2 3" key="1">
    <citation type="journal article" date="2019" name="Sci. Rep.">
        <title>A high-quality genome of Eragrostis curvula grass provides insights into Poaceae evolution and supports new strategies to enhance forage quality.</title>
        <authorList>
            <person name="Carballo J."/>
            <person name="Santos B.A.C.M."/>
            <person name="Zappacosta D."/>
            <person name="Garbus I."/>
            <person name="Selva J.P."/>
            <person name="Gallo C.A."/>
            <person name="Diaz A."/>
            <person name="Albertini E."/>
            <person name="Caccamo M."/>
            <person name="Echenique V."/>
        </authorList>
    </citation>
    <scope>NUCLEOTIDE SEQUENCE [LARGE SCALE GENOMIC DNA]</scope>
    <source>
        <strain evidence="3">cv. Victoria</strain>
        <tissue evidence="2">Leaf</tissue>
    </source>
</reference>
<accession>A0A5J9T882</accession>
<dbReference type="Proteomes" id="UP000324897">
    <property type="component" value="Unassembled WGS sequence"/>
</dbReference>
<feature type="compositionally biased region" description="Basic and acidic residues" evidence="1">
    <location>
        <begin position="151"/>
        <end position="168"/>
    </location>
</feature>
<organism evidence="2 3">
    <name type="scientific">Eragrostis curvula</name>
    <name type="common">weeping love grass</name>
    <dbReference type="NCBI Taxonomy" id="38414"/>
    <lineage>
        <taxon>Eukaryota</taxon>
        <taxon>Viridiplantae</taxon>
        <taxon>Streptophyta</taxon>
        <taxon>Embryophyta</taxon>
        <taxon>Tracheophyta</taxon>
        <taxon>Spermatophyta</taxon>
        <taxon>Magnoliopsida</taxon>
        <taxon>Liliopsida</taxon>
        <taxon>Poales</taxon>
        <taxon>Poaceae</taxon>
        <taxon>PACMAD clade</taxon>
        <taxon>Chloridoideae</taxon>
        <taxon>Eragrostideae</taxon>
        <taxon>Eragrostidinae</taxon>
        <taxon>Eragrostis</taxon>
    </lineage>
</organism>
<feature type="non-terminal residue" evidence="2">
    <location>
        <position position="1"/>
    </location>
</feature>
<comment type="caution">
    <text evidence="2">The sequence shown here is derived from an EMBL/GenBank/DDBJ whole genome shotgun (WGS) entry which is preliminary data.</text>
</comment>
<dbReference type="EMBL" id="RWGY01000045">
    <property type="protein sequence ID" value="TVU07457.1"/>
    <property type="molecule type" value="Genomic_DNA"/>
</dbReference>
<sequence>MSTSSSRSPHHGSCKRKQCALFLLSIILFLQSYMHTCIPWSVIAFIEDNGHLIFSPHSTATYVEYDGVSSNAKSFCQDADFPAGFHSVSRRSVRRRLLLQITESHQQELTLTPRGRRKRALLESTDDFPTDFQFSSSRRVRSRQLQNSSDYPRKDTPTIAESGEHHESAGTAVSNSAHKRK</sequence>
<evidence type="ECO:0000313" key="2">
    <source>
        <dbReference type="EMBL" id="TVU07457.1"/>
    </source>
</evidence>
<protein>
    <submittedName>
        <fullName evidence="2">Uncharacterized protein</fullName>
    </submittedName>
</protein>
<evidence type="ECO:0000313" key="3">
    <source>
        <dbReference type="Proteomes" id="UP000324897"/>
    </source>
</evidence>
<name>A0A5J9T882_9POAL</name>
<evidence type="ECO:0000256" key="1">
    <source>
        <dbReference type="SAM" id="MobiDB-lite"/>
    </source>
</evidence>